<reference evidence="1 2" key="1">
    <citation type="submission" date="2021-04" db="EMBL/GenBank/DDBJ databases">
        <title>Genomics, taxonomy and metabolism of representatives of sulfur bacteria of the genus Thiothrix: Thiothrix fructosivorans QT, Thiothrix unzii A1T and three new species, Thiothrix subterranea sp. nov., Thiothrix litoralis sp. nov. and 'Candidatus Thiothrix anitrata' sp. nov.</title>
        <authorList>
            <person name="Ravin N.V."/>
            <person name="Smolyakov D."/>
            <person name="Rudenko T.S."/>
            <person name="Mardanov A.V."/>
            <person name="Beletsky A.V."/>
            <person name="Markov N.D."/>
            <person name="Fomenkov A.I."/>
            <person name="Roberts R.J."/>
            <person name="Karnachuk O.V."/>
            <person name="Novikov A."/>
            <person name="Grabovich M.Y."/>
        </authorList>
    </citation>
    <scope>NUCLEOTIDE SEQUENCE [LARGE SCALE GENOMIC DNA]</scope>
    <source>
        <strain evidence="1 2">A52</strain>
    </source>
</reference>
<dbReference type="Proteomes" id="UP000672027">
    <property type="component" value="Chromosome"/>
</dbReference>
<dbReference type="EMBL" id="CP072800">
    <property type="protein sequence ID" value="QTR51547.1"/>
    <property type="molecule type" value="Genomic_DNA"/>
</dbReference>
<gene>
    <name evidence="1" type="ORF">J8380_08415</name>
</gene>
<name>A0ABX7X8J0_9GAMM</name>
<dbReference type="Pfam" id="PF08900">
    <property type="entry name" value="AcaB"/>
    <property type="match status" value="1"/>
</dbReference>
<dbReference type="RefSeq" id="WP_210230066.1">
    <property type="nucleotide sequence ID" value="NZ_CP072800.1"/>
</dbReference>
<keyword evidence="2" id="KW-1185">Reference proteome</keyword>
<proteinExistence type="predicted"/>
<dbReference type="InterPro" id="IPR014996">
    <property type="entry name" value="AcaB"/>
</dbReference>
<organism evidence="1 2">
    <name type="scientific">Candidatus Thiothrix anitrata</name>
    <dbReference type="NCBI Taxonomy" id="2823902"/>
    <lineage>
        <taxon>Bacteria</taxon>
        <taxon>Pseudomonadati</taxon>
        <taxon>Pseudomonadota</taxon>
        <taxon>Gammaproteobacteria</taxon>
        <taxon>Thiotrichales</taxon>
        <taxon>Thiotrichaceae</taxon>
        <taxon>Thiothrix</taxon>
    </lineage>
</organism>
<accession>A0ABX7X8J0</accession>
<dbReference type="NCBIfam" id="TIGR03761">
    <property type="entry name" value="ICE_PFL4669"/>
    <property type="match status" value="1"/>
</dbReference>
<protein>
    <submittedName>
        <fullName evidence="1">TIGR03761 family integrating conjugative element protein</fullName>
    </submittedName>
</protein>
<evidence type="ECO:0000313" key="2">
    <source>
        <dbReference type="Proteomes" id="UP000672027"/>
    </source>
</evidence>
<evidence type="ECO:0000313" key="1">
    <source>
        <dbReference type="EMBL" id="QTR51547.1"/>
    </source>
</evidence>
<sequence length="290" mass="31369">MAKTKAEVNAELQRLFSSKKTNGNPGDVAAGSPLWAAPTLADARTGQIGALRGEASVTIHTRQAQQLLTGREATDGRNAVMGLMRFSNFLTQITAAAKQDDPWADWHLVQLEEALVAGEKSLKQQLENLERVLKGNKMMDVQVSESVKPMKVSVGFASSYSYWVARLIVQYDEVVRAVLTAKHVAMISQEATNQLLNDAAANIRRVFESTARYRFTGLTREDVLANNARIAEAEKRLDRKLEQVPADILDKTRRASYAPAIVGADQGASLAPAPAPVIGDIATAGTGDVV</sequence>